<dbReference type="InterPro" id="IPR011057">
    <property type="entry name" value="Mss4-like_sf"/>
</dbReference>
<evidence type="ECO:0000256" key="6">
    <source>
        <dbReference type="ARBA" id="ARBA00023002"/>
    </source>
</evidence>
<dbReference type="EC" id="1.8.4.12" evidence="3"/>
<comment type="catalytic activity">
    <reaction evidence="7">
        <text>L-methionyl-[protein] + [thioredoxin]-disulfide + H2O = L-methionyl-(R)-S-oxide-[protein] + [thioredoxin]-dithiol</text>
        <dbReference type="Rhea" id="RHEA:24164"/>
        <dbReference type="Rhea" id="RHEA-COMP:10698"/>
        <dbReference type="Rhea" id="RHEA-COMP:10700"/>
        <dbReference type="Rhea" id="RHEA-COMP:12313"/>
        <dbReference type="Rhea" id="RHEA-COMP:12314"/>
        <dbReference type="ChEBI" id="CHEBI:15377"/>
        <dbReference type="ChEBI" id="CHEBI:16044"/>
        <dbReference type="ChEBI" id="CHEBI:29950"/>
        <dbReference type="ChEBI" id="CHEBI:45764"/>
        <dbReference type="ChEBI" id="CHEBI:50058"/>
        <dbReference type="EC" id="1.8.4.12"/>
    </reaction>
</comment>
<evidence type="ECO:0000256" key="4">
    <source>
        <dbReference type="ARBA" id="ARBA00022723"/>
    </source>
</evidence>
<dbReference type="PROSITE" id="PS51790">
    <property type="entry name" value="MSRB"/>
    <property type="match status" value="1"/>
</dbReference>
<evidence type="ECO:0000256" key="5">
    <source>
        <dbReference type="ARBA" id="ARBA00022833"/>
    </source>
</evidence>
<comment type="similarity">
    <text evidence="2">Belongs to the MsrB Met sulfoxide reductase family.</text>
</comment>
<dbReference type="RefSeq" id="WP_093199165.1">
    <property type="nucleotide sequence ID" value="NZ_FNGS01000002.1"/>
</dbReference>
<dbReference type="PANTHER" id="PTHR10173">
    <property type="entry name" value="METHIONINE SULFOXIDE REDUCTASE"/>
    <property type="match status" value="1"/>
</dbReference>
<name>A0A1G9L475_9BACT</name>
<dbReference type="STRING" id="563176.SAMN04488090_1251"/>
<evidence type="ECO:0000313" key="10">
    <source>
        <dbReference type="EMBL" id="SDL56664.1"/>
    </source>
</evidence>
<evidence type="ECO:0000256" key="1">
    <source>
        <dbReference type="ARBA" id="ARBA00001947"/>
    </source>
</evidence>
<feature type="chain" id="PRO_5011690146" description="peptide-methionine (R)-S-oxide reductase" evidence="8">
    <location>
        <begin position="26"/>
        <end position="159"/>
    </location>
</feature>
<dbReference type="InterPro" id="IPR028427">
    <property type="entry name" value="Met_Sox_Rdtase_MsrB"/>
</dbReference>
<keyword evidence="4" id="KW-0479">Metal-binding</keyword>
<evidence type="ECO:0000259" key="9">
    <source>
        <dbReference type="PROSITE" id="PS51790"/>
    </source>
</evidence>
<dbReference type="Gene3D" id="2.170.150.20">
    <property type="entry name" value="Peptide methionine sulfoxide reductase"/>
    <property type="match status" value="1"/>
</dbReference>
<dbReference type="GO" id="GO:0006979">
    <property type="term" value="P:response to oxidative stress"/>
    <property type="evidence" value="ECO:0007669"/>
    <property type="project" value="InterPro"/>
</dbReference>
<evidence type="ECO:0000256" key="8">
    <source>
        <dbReference type="SAM" id="SignalP"/>
    </source>
</evidence>
<accession>A0A1G9L475</accession>
<evidence type="ECO:0000313" key="11">
    <source>
        <dbReference type="Proteomes" id="UP000198901"/>
    </source>
</evidence>
<dbReference type="GO" id="GO:0030091">
    <property type="term" value="P:protein repair"/>
    <property type="evidence" value="ECO:0007669"/>
    <property type="project" value="InterPro"/>
</dbReference>
<dbReference type="PANTHER" id="PTHR10173:SF52">
    <property type="entry name" value="METHIONINE-R-SULFOXIDE REDUCTASE B1"/>
    <property type="match status" value="1"/>
</dbReference>
<evidence type="ECO:0000256" key="2">
    <source>
        <dbReference type="ARBA" id="ARBA00007174"/>
    </source>
</evidence>
<organism evidence="10 11">
    <name type="scientific">Siphonobacter aquaeclarae</name>
    <dbReference type="NCBI Taxonomy" id="563176"/>
    <lineage>
        <taxon>Bacteria</taxon>
        <taxon>Pseudomonadati</taxon>
        <taxon>Bacteroidota</taxon>
        <taxon>Cytophagia</taxon>
        <taxon>Cytophagales</taxon>
        <taxon>Cytophagaceae</taxon>
        <taxon>Siphonobacter</taxon>
    </lineage>
</organism>
<sequence length="159" mass="17964">MKRRDLLRCLSGTLLLSLPAMAVFAQDGGKRYPVEKTDAEWKRILTPEQYYVTRQKGTERAFAGKYLNNKEKGMYRCVCCGNELFHSDAKFDSGTGWPSFSRPVSGRNIEEIKDTSYGMNRTELVCSRCGAHLGHLYTDVPGKPRYSVNSAALQFEKGH</sequence>
<dbReference type="GO" id="GO:0005737">
    <property type="term" value="C:cytoplasm"/>
    <property type="evidence" value="ECO:0007669"/>
    <property type="project" value="TreeGrafter"/>
</dbReference>
<dbReference type="NCBIfam" id="TIGR00357">
    <property type="entry name" value="peptide-methionine (R)-S-oxide reductase MsrB"/>
    <property type="match status" value="1"/>
</dbReference>
<feature type="domain" description="MsrB" evidence="9">
    <location>
        <begin position="38"/>
        <end position="158"/>
    </location>
</feature>
<dbReference type="EMBL" id="FNGS01000002">
    <property type="protein sequence ID" value="SDL56664.1"/>
    <property type="molecule type" value="Genomic_DNA"/>
</dbReference>
<dbReference type="AlphaFoldDB" id="A0A1G9L475"/>
<keyword evidence="5" id="KW-0862">Zinc</keyword>
<protein>
    <recommendedName>
        <fullName evidence="3">peptide-methionine (R)-S-oxide reductase</fullName>
        <ecNumber evidence="3">1.8.4.12</ecNumber>
    </recommendedName>
</protein>
<dbReference type="Pfam" id="PF01641">
    <property type="entry name" value="SelR"/>
    <property type="match status" value="1"/>
</dbReference>
<comment type="cofactor">
    <cofactor evidence="1">
        <name>Zn(2+)</name>
        <dbReference type="ChEBI" id="CHEBI:29105"/>
    </cofactor>
</comment>
<evidence type="ECO:0000256" key="3">
    <source>
        <dbReference type="ARBA" id="ARBA00012499"/>
    </source>
</evidence>
<dbReference type="InterPro" id="IPR002579">
    <property type="entry name" value="Met_Sox_Rdtase_MsrB_dom"/>
</dbReference>
<keyword evidence="6" id="KW-0560">Oxidoreductase</keyword>
<dbReference type="SUPFAM" id="SSF51316">
    <property type="entry name" value="Mss4-like"/>
    <property type="match status" value="1"/>
</dbReference>
<dbReference type="Proteomes" id="UP000198901">
    <property type="component" value="Unassembled WGS sequence"/>
</dbReference>
<dbReference type="OrthoDB" id="4174719at2"/>
<dbReference type="GO" id="GO:0033743">
    <property type="term" value="F:peptide-methionine (R)-S-oxide reductase activity"/>
    <property type="evidence" value="ECO:0007669"/>
    <property type="project" value="UniProtKB-EC"/>
</dbReference>
<keyword evidence="11" id="KW-1185">Reference proteome</keyword>
<dbReference type="GO" id="GO:0046872">
    <property type="term" value="F:metal ion binding"/>
    <property type="evidence" value="ECO:0007669"/>
    <property type="project" value="UniProtKB-KW"/>
</dbReference>
<dbReference type="FunFam" id="2.170.150.20:FF:000001">
    <property type="entry name" value="Peptide methionine sulfoxide reductase MsrB"/>
    <property type="match status" value="1"/>
</dbReference>
<proteinExistence type="inferred from homology"/>
<keyword evidence="8" id="KW-0732">Signal</keyword>
<gene>
    <name evidence="10" type="ORF">SAMN04488090_1251</name>
</gene>
<feature type="signal peptide" evidence="8">
    <location>
        <begin position="1"/>
        <end position="25"/>
    </location>
</feature>
<evidence type="ECO:0000256" key="7">
    <source>
        <dbReference type="ARBA" id="ARBA00048488"/>
    </source>
</evidence>
<reference evidence="10 11" key="1">
    <citation type="submission" date="2016-10" db="EMBL/GenBank/DDBJ databases">
        <authorList>
            <person name="de Groot N.N."/>
        </authorList>
    </citation>
    <scope>NUCLEOTIDE SEQUENCE [LARGE SCALE GENOMIC DNA]</scope>
    <source>
        <strain evidence="10 11">DSM 21668</strain>
    </source>
</reference>